<dbReference type="OrthoDB" id="583154at2"/>
<evidence type="ECO:0000313" key="2">
    <source>
        <dbReference type="Proteomes" id="UP000035955"/>
    </source>
</evidence>
<reference evidence="1 2" key="1">
    <citation type="submission" date="2015-03" db="EMBL/GenBank/DDBJ databases">
        <title>Genome sequencing of Methylobacterium variabile DSM 16961.</title>
        <authorList>
            <person name="Chaudhry V."/>
            <person name="Patil P.B."/>
        </authorList>
    </citation>
    <scope>NUCLEOTIDE SEQUENCE [LARGE SCALE GENOMIC DNA]</scope>
    <source>
        <strain evidence="1 2">DSM 16961</strain>
    </source>
</reference>
<proteinExistence type="predicted"/>
<name>A0A0J6RVS0_9HYPH</name>
<keyword evidence="2" id="KW-1185">Reference proteome</keyword>
<dbReference type="AlphaFoldDB" id="A0A0J6RVS0"/>
<accession>A0A0J6RVS0</accession>
<gene>
    <name evidence="1" type="ORF">VQ02_33845</name>
</gene>
<dbReference type="PATRIC" id="fig|298794.3.peg.5783"/>
<comment type="caution">
    <text evidence="1">The sequence shown here is derived from an EMBL/GenBank/DDBJ whole genome shotgun (WGS) entry which is preliminary data.</text>
</comment>
<dbReference type="Proteomes" id="UP000035955">
    <property type="component" value="Unassembled WGS sequence"/>
</dbReference>
<sequence length="123" mass="12855">MDQSLSSDLLPAAEDAFVEAPAPRSFLDRLFDRGLLIRTGVDGLYGRSGAFESVVEALDHALEGAGAAVAPVDPGAAQEAAVVTRPPVRPRRGGFHEGVFGGGQEVGGEALVHHALRRLPLTF</sequence>
<organism evidence="1 2">
    <name type="scientific">Methylobacterium variabile</name>
    <dbReference type="NCBI Taxonomy" id="298794"/>
    <lineage>
        <taxon>Bacteria</taxon>
        <taxon>Pseudomonadati</taxon>
        <taxon>Pseudomonadota</taxon>
        <taxon>Alphaproteobacteria</taxon>
        <taxon>Hyphomicrobiales</taxon>
        <taxon>Methylobacteriaceae</taxon>
        <taxon>Methylobacterium</taxon>
    </lineage>
</organism>
<evidence type="ECO:0000313" key="1">
    <source>
        <dbReference type="EMBL" id="KMO26985.1"/>
    </source>
</evidence>
<dbReference type="EMBL" id="LABY01000447">
    <property type="protein sequence ID" value="KMO26985.1"/>
    <property type="molecule type" value="Genomic_DNA"/>
</dbReference>
<protein>
    <submittedName>
        <fullName evidence="1">Uncharacterized protein</fullName>
    </submittedName>
</protein>